<sequence>MTGSNRDSESLLPEPTQVFTPLPIHIDPSFDSVSLERENHRPRWRSVACGWAFTIAVTEPQVNKNNKNNKTIDVSAIADEEEGRVRNQCRCRNKFYAWGSGAFGELGLGPGLTKTGRRAIAIKSELLNSQNKEYEILKVRAGLRHVLLLVKEQSYNNGSHRNTSRSRNSDTGDHFESQGSTSRTLLMGWGNNRQGQLGVLTRNSGDPEAVPYTEKELRGKFMEPTFILISRDSSERSAESAAVAAVAAAVEIVDMACGQNHSLVLFSDGSVYSSGLNKYGQLGPCHPASSSSSVSASASSKQEFRIGFEKVQGLPFVDSISCGWNHNAAMDTRPLKGKGRTTIYLWGRNDHGQLGNGVPIMSINMDLNRGNNVPGIVQLRIPAAPDTQDESDDVLSYCCGSEHTLVMTRSKDCYAWGWNEHGNCGSGNDTSVNLRDVPTPRKVRFPAPSSAQGSVSDSGQGWVMGGYGSSWVWM</sequence>
<feature type="repeat" description="RCC1" evidence="2">
    <location>
        <begin position="269"/>
        <end position="333"/>
    </location>
</feature>
<dbReference type="EMBL" id="JAAAHW010009646">
    <property type="protein sequence ID" value="KAF9937892.1"/>
    <property type="molecule type" value="Genomic_DNA"/>
</dbReference>
<evidence type="ECO:0000313" key="4">
    <source>
        <dbReference type="EMBL" id="KAF9937892.1"/>
    </source>
</evidence>
<evidence type="ECO:0000256" key="1">
    <source>
        <dbReference type="ARBA" id="ARBA00022737"/>
    </source>
</evidence>
<dbReference type="Gene3D" id="2.130.10.30">
    <property type="entry name" value="Regulator of chromosome condensation 1/beta-lactamase-inhibitor protein II"/>
    <property type="match status" value="2"/>
</dbReference>
<feature type="repeat" description="RCC1" evidence="2">
    <location>
        <begin position="93"/>
        <end position="152"/>
    </location>
</feature>
<comment type="caution">
    <text evidence="4">The sequence shown here is derived from an EMBL/GenBank/DDBJ whole genome shotgun (WGS) entry which is preliminary data.</text>
</comment>
<proteinExistence type="predicted"/>
<dbReference type="AlphaFoldDB" id="A0A9P6ILU5"/>
<gene>
    <name evidence="4" type="ORF">BGZ65_000840</name>
</gene>
<dbReference type="PROSITE" id="PS00626">
    <property type="entry name" value="RCC1_2"/>
    <property type="match status" value="1"/>
</dbReference>
<dbReference type="PANTHER" id="PTHR22870:SF466">
    <property type="entry name" value="ANKYRIN REPEAT-CONTAINING PROTEIN"/>
    <property type="match status" value="1"/>
</dbReference>
<evidence type="ECO:0000256" key="3">
    <source>
        <dbReference type="SAM" id="MobiDB-lite"/>
    </source>
</evidence>
<dbReference type="PROSITE" id="PS50012">
    <property type="entry name" value="RCC1_3"/>
    <property type="match status" value="4"/>
</dbReference>
<accession>A0A9P6ILU5</accession>
<feature type="compositionally biased region" description="Basic and acidic residues" evidence="3">
    <location>
        <begin position="167"/>
        <end position="176"/>
    </location>
</feature>
<feature type="repeat" description="RCC1" evidence="2">
    <location>
        <begin position="184"/>
        <end position="268"/>
    </location>
</feature>
<protein>
    <submittedName>
        <fullName evidence="4">Uncharacterized protein</fullName>
    </submittedName>
</protein>
<dbReference type="Pfam" id="PF00415">
    <property type="entry name" value="RCC1"/>
    <property type="match status" value="2"/>
</dbReference>
<evidence type="ECO:0000313" key="5">
    <source>
        <dbReference type="Proteomes" id="UP000749646"/>
    </source>
</evidence>
<keyword evidence="1" id="KW-0677">Repeat</keyword>
<name>A0A9P6ILU5_9FUNG</name>
<feature type="repeat" description="RCC1" evidence="2">
    <location>
        <begin position="341"/>
        <end position="410"/>
    </location>
</feature>
<dbReference type="InterPro" id="IPR009091">
    <property type="entry name" value="RCC1/BLIP-II"/>
</dbReference>
<dbReference type="Pfam" id="PF13540">
    <property type="entry name" value="RCC1_2"/>
    <property type="match status" value="1"/>
</dbReference>
<dbReference type="OrthoDB" id="5370059at2759"/>
<keyword evidence="5" id="KW-1185">Reference proteome</keyword>
<dbReference type="InterPro" id="IPR000408">
    <property type="entry name" value="Reg_chr_condens"/>
</dbReference>
<dbReference type="PRINTS" id="PR00633">
    <property type="entry name" value="RCCNDNSATION"/>
</dbReference>
<feature type="region of interest" description="Disordered" evidence="3">
    <location>
        <begin position="157"/>
        <end position="179"/>
    </location>
</feature>
<dbReference type="InterPro" id="IPR051210">
    <property type="entry name" value="Ub_ligase/GEF_domain"/>
</dbReference>
<dbReference type="PANTHER" id="PTHR22870">
    <property type="entry name" value="REGULATOR OF CHROMOSOME CONDENSATION"/>
    <property type="match status" value="1"/>
</dbReference>
<organism evidence="4 5">
    <name type="scientific">Modicella reniformis</name>
    <dbReference type="NCBI Taxonomy" id="1440133"/>
    <lineage>
        <taxon>Eukaryota</taxon>
        <taxon>Fungi</taxon>
        <taxon>Fungi incertae sedis</taxon>
        <taxon>Mucoromycota</taxon>
        <taxon>Mortierellomycotina</taxon>
        <taxon>Mortierellomycetes</taxon>
        <taxon>Mortierellales</taxon>
        <taxon>Mortierellaceae</taxon>
        <taxon>Modicella</taxon>
    </lineage>
</organism>
<reference evidence="4" key="1">
    <citation type="journal article" date="2020" name="Fungal Divers.">
        <title>Resolving the Mortierellaceae phylogeny through synthesis of multi-gene phylogenetics and phylogenomics.</title>
        <authorList>
            <person name="Vandepol N."/>
            <person name="Liber J."/>
            <person name="Desiro A."/>
            <person name="Na H."/>
            <person name="Kennedy M."/>
            <person name="Barry K."/>
            <person name="Grigoriev I.V."/>
            <person name="Miller A.N."/>
            <person name="O'Donnell K."/>
            <person name="Stajich J.E."/>
            <person name="Bonito G."/>
        </authorList>
    </citation>
    <scope>NUCLEOTIDE SEQUENCE</scope>
    <source>
        <strain evidence="4">MES-2147</strain>
    </source>
</reference>
<evidence type="ECO:0000256" key="2">
    <source>
        <dbReference type="PROSITE-ProRule" id="PRU00235"/>
    </source>
</evidence>
<dbReference type="Proteomes" id="UP000749646">
    <property type="component" value="Unassembled WGS sequence"/>
</dbReference>
<dbReference type="SUPFAM" id="SSF50985">
    <property type="entry name" value="RCC1/BLIP-II"/>
    <property type="match status" value="1"/>
</dbReference>